<keyword evidence="3" id="KW-0547">Nucleotide-binding</keyword>
<feature type="domain" description="ABC transporter" evidence="2">
    <location>
        <begin position="26"/>
        <end position="118"/>
    </location>
</feature>
<proteinExistence type="predicted"/>
<dbReference type="KEGG" id="sclf:BB341_06625"/>
<dbReference type="STRING" id="1901.BB341_06625"/>
<dbReference type="eggNOG" id="COG1136">
    <property type="taxonomic scope" value="Bacteria"/>
</dbReference>
<dbReference type="InterPro" id="IPR015854">
    <property type="entry name" value="ABC_transpr_LolD-like"/>
</dbReference>
<dbReference type="InterPro" id="IPR003439">
    <property type="entry name" value="ABC_transporter-like_ATP-bd"/>
</dbReference>
<protein>
    <submittedName>
        <fullName evidence="3">ABC transporter ATP-binding protein</fullName>
    </submittedName>
</protein>
<dbReference type="GO" id="GO:0016887">
    <property type="term" value="F:ATP hydrolysis activity"/>
    <property type="evidence" value="ECO:0007669"/>
    <property type="project" value="InterPro"/>
</dbReference>
<evidence type="ECO:0000256" key="1">
    <source>
        <dbReference type="SAM" id="MobiDB-lite"/>
    </source>
</evidence>
<keyword evidence="3" id="KW-0067">ATP-binding</keyword>
<dbReference type="OrthoDB" id="9778572at2"/>
<dbReference type="Pfam" id="PF00005">
    <property type="entry name" value="ABC_tran"/>
    <property type="match status" value="1"/>
</dbReference>
<dbReference type="Proteomes" id="UP000002357">
    <property type="component" value="Chromosome"/>
</dbReference>
<accession>B5H0N4</accession>
<evidence type="ECO:0000313" key="4">
    <source>
        <dbReference type="Proteomes" id="UP000002357"/>
    </source>
</evidence>
<name>B5H0N4_STRCL</name>
<dbReference type="GO" id="GO:0022857">
    <property type="term" value="F:transmembrane transporter activity"/>
    <property type="evidence" value="ECO:0007669"/>
    <property type="project" value="TreeGrafter"/>
</dbReference>
<evidence type="ECO:0000259" key="2">
    <source>
        <dbReference type="Pfam" id="PF00005"/>
    </source>
</evidence>
<reference evidence="3 4" key="1">
    <citation type="journal article" date="2010" name="Genome Biol. Evol.">
        <title>The sequence of a 1.8-mb bacterial linear plasmid reveals a rich evolutionary reservoir of secondary metabolic pathways.</title>
        <authorList>
            <person name="Medema M.H."/>
            <person name="Trefzer A."/>
            <person name="Kovalchuk A."/>
            <person name="van den Berg M."/>
            <person name="Mueller U."/>
            <person name="Heijne W."/>
            <person name="Wu L."/>
            <person name="Alam M.T."/>
            <person name="Ronning C.M."/>
            <person name="Nierman W.C."/>
            <person name="Bovenberg R.A.L."/>
            <person name="Breitling R."/>
            <person name="Takano E."/>
        </authorList>
    </citation>
    <scope>NUCLEOTIDE SEQUENCE [LARGE SCALE GENOMIC DNA]</scope>
    <source>
        <strain evidence="4">ATCC 27064 / DSM 738 / JCM 4710 / NBRC 13307 / NCIMB 12785 / NRRL 3585 / VKM Ac-602</strain>
    </source>
</reference>
<gene>
    <name evidence="3" type="ORF">SCLAV_4456</name>
</gene>
<dbReference type="Gene3D" id="3.40.50.300">
    <property type="entry name" value="P-loop containing nucleotide triphosphate hydrolases"/>
    <property type="match status" value="1"/>
</dbReference>
<evidence type="ECO:0000313" key="3">
    <source>
        <dbReference type="EMBL" id="EFG09527.1"/>
    </source>
</evidence>
<dbReference type="InterPro" id="IPR027417">
    <property type="entry name" value="P-loop_NTPase"/>
</dbReference>
<organism evidence="3 4">
    <name type="scientific">Streptomyces clavuligerus</name>
    <dbReference type="NCBI Taxonomy" id="1901"/>
    <lineage>
        <taxon>Bacteria</taxon>
        <taxon>Bacillati</taxon>
        <taxon>Actinomycetota</taxon>
        <taxon>Actinomycetes</taxon>
        <taxon>Kitasatosporales</taxon>
        <taxon>Streptomycetaceae</taxon>
        <taxon>Streptomyces</taxon>
    </lineage>
</organism>
<dbReference type="PANTHER" id="PTHR24220:SF685">
    <property type="entry name" value="ABC TRANSPORTER RELATED"/>
    <property type="match status" value="1"/>
</dbReference>
<dbReference type="GO" id="GO:0005886">
    <property type="term" value="C:plasma membrane"/>
    <property type="evidence" value="ECO:0007669"/>
    <property type="project" value="TreeGrafter"/>
</dbReference>
<feature type="region of interest" description="Disordered" evidence="1">
    <location>
        <begin position="131"/>
        <end position="151"/>
    </location>
</feature>
<dbReference type="AlphaFoldDB" id="B5H0N4"/>
<dbReference type="GO" id="GO:0005524">
    <property type="term" value="F:ATP binding"/>
    <property type="evidence" value="ECO:0007669"/>
    <property type="project" value="UniProtKB-KW"/>
</dbReference>
<dbReference type="SUPFAM" id="SSF52540">
    <property type="entry name" value="P-loop containing nucleoside triphosphate hydrolases"/>
    <property type="match status" value="1"/>
</dbReference>
<dbReference type="EMBL" id="CM000913">
    <property type="protein sequence ID" value="EFG09527.1"/>
    <property type="molecule type" value="Genomic_DNA"/>
</dbReference>
<keyword evidence="4" id="KW-1185">Reference proteome</keyword>
<dbReference type="PANTHER" id="PTHR24220">
    <property type="entry name" value="IMPORT ATP-BINDING PROTEIN"/>
    <property type="match status" value="1"/>
</dbReference>
<sequence length="151" mass="16226">MGNISTSEILVAEGVDLSYGDQPAVRDARISVVPGEVVAITGQSGSGKSSLLYCLAGVVPVSRGRVRFEGRVIGGMSDDEVSALRRERFGFVFQYGELLPELTIEENTALPLRLAGRVSGSRWRGRWCTGPPWSSPTSRPAHWTAPTPPPC</sequence>